<organism evidence="3 4">
    <name type="scientific">Pedobacter kyungheensis</name>
    <dbReference type="NCBI Taxonomy" id="1069985"/>
    <lineage>
        <taxon>Bacteria</taxon>
        <taxon>Pseudomonadati</taxon>
        <taxon>Bacteroidota</taxon>
        <taxon>Sphingobacteriia</taxon>
        <taxon>Sphingobacteriales</taxon>
        <taxon>Sphingobacteriaceae</taxon>
        <taxon>Pedobacter</taxon>
    </lineage>
</organism>
<name>A0A0C1FLX5_9SPHI</name>
<evidence type="ECO:0000313" key="3">
    <source>
        <dbReference type="EMBL" id="KIA92783.1"/>
    </source>
</evidence>
<proteinExistence type="predicted"/>
<feature type="transmembrane region" description="Helical" evidence="2">
    <location>
        <begin position="14"/>
        <end position="33"/>
    </location>
</feature>
<reference evidence="3 4" key="1">
    <citation type="submission" date="2014-10" db="EMBL/GenBank/DDBJ databases">
        <title>Pedobacter Kyungheensis.</title>
        <authorList>
            <person name="Anderson B.M."/>
            <person name="Newman J.D."/>
        </authorList>
    </citation>
    <scope>NUCLEOTIDE SEQUENCE [LARGE SCALE GENOMIC DNA]</scope>
    <source>
        <strain evidence="3 4">KACC 16221</strain>
    </source>
</reference>
<dbReference type="OrthoDB" id="1115172at2"/>
<dbReference type="RefSeq" id="WP_039477748.1">
    <property type="nucleotide sequence ID" value="NZ_JSYN01000018.1"/>
</dbReference>
<dbReference type="EMBL" id="JSYN01000018">
    <property type="protein sequence ID" value="KIA92783.1"/>
    <property type="molecule type" value="Genomic_DNA"/>
</dbReference>
<sequence length="300" mass="34112">MESQKVNKGDRNKIYFLVIVIAALIGTNAYLFLKDRKQSERFVTVSTEKDKLRLEVEKIEVELDKVNALNLDLNEKLVEEQKDARKKIDALKLALEKNQITQVELDKANAQINELKTFVKNYSDQIIQLQKDNIFLKNSRDSLENTLRNISNKASNLESENSNLNAKVKTAAVLKLQSAEIIAFRTKSSGKKVEVTRSSTAEKLSVRFTIIPNQLAEKGHHNIYLRVFDPAGNLLADEGNHFEADGQDMQYSHSIFINYNNDDSTYVIDWANPKPFIKGIYTVILYADGNTMGKAQVELR</sequence>
<dbReference type="Proteomes" id="UP000031246">
    <property type="component" value="Unassembled WGS sequence"/>
</dbReference>
<keyword evidence="2" id="KW-0472">Membrane</keyword>
<keyword evidence="2" id="KW-0812">Transmembrane</keyword>
<evidence type="ECO:0000256" key="1">
    <source>
        <dbReference type="SAM" id="Coils"/>
    </source>
</evidence>
<evidence type="ECO:0008006" key="5">
    <source>
        <dbReference type="Google" id="ProtNLM"/>
    </source>
</evidence>
<accession>A0A0C1FLX5</accession>
<comment type="caution">
    <text evidence="3">The sequence shown here is derived from an EMBL/GenBank/DDBJ whole genome shotgun (WGS) entry which is preliminary data.</text>
</comment>
<protein>
    <recommendedName>
        <fullName evidence="5">Chromosome segregation protein SMC</fullName>
    </recommendedName>
</protein>
<feature type="coiled-coil region" evidence="1">
    <location>
        <begin position="49"/>
        <end position="167"/>
    </location>
</feature>
<keyword evidence="2" id="KW-1133">Transmembrane helix</keyword>
<evidence type="ECO:0000256" key="2">
    <source>
        <dbReference type="SAM" id="Phobius"/>
    </source>
</evidence>
<dbReference type="AlphaFoldDB" id="A0A0C1FLX5"/>
<keyword evidence="4" id="KW-1185">Reference proteome</keyword>
<gene>
    <name evidence="3" type="ORF">OC25_15435</name>
</gene>
<evidence type="ECO:0000313" key="4">
    <source>
        <dbReference type="Proteomes" id="UP000031246"/>
    </source>
</evidence>
<keyword evidence="1" id="KW-0175">Coiled coil</keyword>